<feature type="compositionally biased region" description="Basic and acidic residues" evidence="2">
    <location>
        <begin position="63"/>
        <end position="99"/>
    </location>
</feature>
<name>A0A368GMP4_ANCCA</name>
<keyword evidence="1" id="KW-0862">Zinc</keyword>
<feature type="region of interest" description="Disordered" evidence="2">
    <location>
        <begin position="1"/>
        <end position="107"/>
    </location>
</feature>
<keyword evidence="1" id="KW-0479">Metal-binding</keyword>
<feature type="compositionally biased region" description="Low complexity" evidence="2">
    <location>
        <begin position="162"/>
        <end position="174"/>
    </location>
</feature>
<feature type="region of interest" description="Disordered" evidence="2">
    <location>
        <begin position="437"/>
        <end position="465"/>
    </location>
</feature>
<dbReference type="STRING" id="29170.A0A368GMP4"/>
<proteinExistence type="predicted"/>
<keyword evidence="5" id="KW-1185">Reference proteome</keyword>
<dbReference type="GO" id="GO:0005737">
    <property type="term" value="C:cytoplasm"/>
    <property type="evidence" value="ECO:0007669"/>
    <property type="project" value="UniProtKB-ARBA"/>
</dbReference>
<feature type="region of interest" description="Disordered" evidence="2">
    <location>
        <begin position="124"/>
        <end position="174"/>
    </location>
</feature>
<dbReference type="Proteomes" id="UP000252519">
    <property type="component" value="Unassembled WGS sequence"/>
</dbReference>
<feature type="compositionally biased region" description="Basic and acidic residues" evidence="2">
    <location>
        <begin position="127"/>
        <end position="136"/>
    </location>
</feature>
<feature type="domain" description="CCHC-type" evidence="3">
    <location>
        <begin position="416"/>
        <end position="433"/>
    </location>
</feature>
<dbReference type="EMBL" id="JOJR01000098">
    <property type="protein sequence ID" value="RCN45604.1"/>
    <property type="molecule type" value="Genomic_DNA"/>
</dbReference>
<dbReference type="GO" id="GO:0019899">
    <property type="term" value="F:enzyme binding"/>
    <property type="evidence" value="ECO:0007669"/>
    <property type="project" value="UniProtKB-ARBA"/>
</dbReference>
<evidence type="ECO:0000313" key="4">
    <source>
        <dbReference type="EMBL" id="RCN45604.1"/>
    </source>
</evidence>
<dbReference type="Gene3D" id="4.10.60.10">
    <property type="entry name" value="Zinc finger, CCHC-type"/>
    <property type="match status" value="1"/>
</dbReference>
<dbReference type="InterPro" id="IPR036875">
    <property type="entry name" value="Znf_CCHC_sf"/>
</dbReference>
<accession>A0A368GMP4</accession>
<dbReference type="SMART" id="SM00343">
    <property type="entry name" value="ZnF_C2HC"/>
    <property type="match status" value="1"/>
</dbReference>
<dbReference type="Pfam" id="PF00098">
    <property type="entry name" value="zf-CCHC"/>
    <property type="match status" value="1"/>
</dbReference>
<keyword evidence="1" id="KW-0863">Zinc-finger</keyword>
<comment type="caution">
    <text evidence="4">The sequence shown here is derived from an EMBL/GenBank/DDBJ whole genome shotgun (WGS) entry which is preliminary data.</text>
</comment>
<reference evidence="4 5" key="1">
    <citation type="submission" date="2014-10" db="EMBL/GenBank/DDBJ databases">
        <title>Draft genome of the hookworm Ancylostoma caninum.</title>
        <authorList>
            <person name="Mitreva M."/>
        </authorList>
    </citation>
    <scope>NUCLEOTIDE SEQUENCE [LARGE SCALE GENOMIC DNA]</scope>
    <source>
        <strain evidence="4 5">Baltimore</strain>
    </source>
</reference>
<dbReference type="GO" id="GO:0008270">
    <property type="term" value="F:zinc ion binding"/>
    <property type="evidence" value="ECO:0007669"/>
    <property type="project" value="UniProtKB-KW"/>
</dbReference>
<evidence type="ECO:0000313" key="5">
    <source>
        <dbReference type="Proteomes" id="UP000252519"/>
    </source>
</evidence>
<feature type="compositionally biased region" description="Basic and acidic residues" evidence="2">
    <location>
        <begin position="454"/>
        <end position="464"/>
    </location>
</feature>
<dbReference type="Gene3D" id="2.40.70.10">
    <property type="entry name" value="Acid Proteases"/>
    <property type="match status" value="1"/>
</dbReference>
<evidence type="ECO:0000256" key="2">
    <source>
        <dbReference type="SAM" id="MobiDB-lite"/>
    </source>
</evidence>
<protein>
    <recommendedName>
        <fullName evidence="3">CCHC-type domain-containing protein</fullName>
    </recommendedName>
</protein>
<dbReference type="OrthoDB" id="5851400at2759"/>
<dbReference type="InterPro" id="IPR001878">
    <property type="entry name" value="Znf_CCHC"/>
</dbReference>
<evidence type="ECO:0000259" key="3">
    <source>
        <dbReference type="PROSITE" id="PS50158"/>
    </source>
</evidence>
<gene>
    <name evidence="4" type="ORF">ANCCAN_08440</name>
</gene>
<evidence type="ECO:0000256" key="1">
    <source>
        <dbReference type="PROSITE-ProRule" id="PRU00047"/>
    </source>
</evidence>
<dbReference type="SUPFAM" id="SSF57756">
    <property type="entry name" value="Retrovirus zinc finger-like domains"/>
    <property type="match status" value="1"/>
</dbReference>
<feature type="compositionally biased region" description="Basic and acidic residues" evidence="2">
    <location>
        <begin position="376"/>
        <end position="389"/>
    </location>
</feature>
<dbReference type="InterPro" id="IPR021109">
    <property type="entry name" value="Peptidase_aspartic_dom_sf"/>
</dbReference>
<sequence length="756" mass="84004">MDEPQEPQPQHGGQSLLLGSMANTNDENRPRAHSPAHNDVEDDGIAQAVDEVNDQLQDAALDENGRHREEPMEQDDRSSPSTSKLDDEVRRAQQHRDPAGRGNSHMKSVACSLRNACDKPSLQAHHVTQESKERSVGPRMAPKSVLEQPSPECSTRHYPVHSSGESVITSSPSTSIASGTSYRTSGCSGQSSNVLASLREVLKAQCLTDVIKYNGKNSLGDFLRMMDFKYPSTVWNDSDRRDIMVNLLEGQAKMLYKTLPKAIKEGSYEGIVTELRAARNNPCERLQLLEQWDTLRKKDGETVSDLCFRMEKLSRKLHAEDDRDFLLGSKLHQCLSHWKDSYHLLTELDRHEGEIYQAVKKAALRLERTQQTQSKEQSDARRVFSDRTSKPWRKKEKFESRIELQNSNKGKEPSNRRCFKCNELGHYASKCRKLVNKGGDGNATAQKPSGSLQARDRRTVDKSRGGSFSTHVKGWCYGIRNDTSGTTTTEAYGKPYICDVNIMNVKAKAMIDTGSIISILPLGLLKLALENGSPLDDLVTMLGDGDSRKIVDASGNEMSFLMLVATDVQVLGAGLARVQFHIQKTPDTLILLGMNALKSLGIQICMNRTQDTEPCQNFCGDTATATERRVIPPGAAAILSISSGKEGERLFLSKHERIASGVCKITSGVGSLSVVNRECEPWIVHKGEELGKWSEDAWCDPRTLDIAGDMLEFHRTEKPPRTARLESLKEILSKNRRTGSMPQGLLNLIDNSFSVK</sequence>
<feature type="compositionally biased region" description="Polar residues" evidence="2">
    <location>
        <begin position="443"/>
        <end position="452"/>
    </location>
</feature>
<dbReference type="AlphaFoldDB" id="A0A368GMP4"/>
<feature type="region of interest" description="Disordered" evidence="2">
    <location>
        <begin position="367"/>
        <end position="414"/>
    </location>
</feature>
<dbReference type="GO" id="GO:0003676">
    <property type="term" value="F:nucleic acid binding"/>
    <property type="evidence" value="ECO:0007669"/>
    <property type="project" value="InterPro"/>
</dbReference>
<organism evidence="4 5">
    <name type="scientific">Ancylostoma caninum</name>
    <name type="common">Dog hookworm</name>
    <dbReference type="NCBI Taxonomy" id="29170"/>
    <lineage>
        <taxon>Eukaryota</taxon>
        <taxon>Metazoa</taxon>
        <taxon>Ecdysozoa</taxon>
        <taxon>Nematoda</taxon>
        <taxon>Chromadorea</taxon>
        <taxon>Rhabditida</taxon>
        <taxon>Rhabditina</taxon>
        <taxon>Rhabditomorpha</taxon>
        <taxon>Strongyloidea</taxon>
        <taxon>Ancylostomatidae</taxon>
        <taxon>Ancylostomatinae</taxon>
        <taxon>Ancylostoma</taxon>
    </lineage>
</organism>
<dbReference type="PROSITE" id="PS50158">
    <property type="entry name" value="ZF_CCHC"/>
    <property type="match status" value="1"/>
</dbReference>